<dbReference type="AlphaFoldDB" id="X1EI63"/>
<reference evidence="2" key="1">
    <citation type="journal article" date="2014" name="Front. Microbiol.">
        <title>High frequency of phylogenetically diverse reductive dehalogenase-homologous genes in deep subseafloor sedimentary metagenomes.</title>
        <authorList>
            <person name="Kawai M."/>
            <person name="Futagami T."/>
            <person name="Toyoda A."/>
            <person name="Takaki Y."/>
            <person name="Nishi S."/>
            <person name="Hori S."/>
            <person name="Arai W."/>
            <person name="Tsubouchi T."/>
            <person name="Morono Y."/>
            <person name="Uchiyama I."/>
            <person name="Ito T."/>
            <person name="Fujiyama A."/>
            <person name="Inagaki F."/>
            <person name="Takami H."/>
        </authorList>
    </citation>
    <scope>NUCLEOTIDE SEQUENCE</scope>
    <source>
        <strain evidence="2">Expedition CK06-06</strain>
    </source>
</reference>
<gene>
    <name evidence="2" type="ORF">S03H2_21832</name>
</gene>
<dbReference type="Gene3D" id="3.30.70.3270">
    <property type="match status" value="1"/>
</dbReference>
<dbReference type="EMBL" id="BARU01011671">
    <property type="protein sequence ID" value="GAH32307.1"/>
    <property type="molecule type" value="Genomic_DNA"/>
</dbReference>
<comment type="caution">
    <text evidence="2">The sequence shown here is derived from an EMBL/GenBank/DDBJ whole genome shotgun (WGS) entry which is preliminary data.</text>
</comment>
<accession>X1EI63</accession>
<feature type="domain" description="4Fe-4S ferredoxin-type" evidence="1">
    <location>
        <begin position="33"/>
        <end position="55"/>
    </location>
</feature>
<sequence length="55" mass="5866">MHLKHSPEAKGTITTVAAENKNGNKEFKNRSGKVCIVNADLCIGCGVCAYKCPTN</sequence>
<dbReference type="PROSITE" id="PS00198">
    <property type="entry name" value="4FE4S_FER_1"/>
    <property type="match status" value="1"/>
</dbReference>
<evidence type="ECO:0000259" key="1">
    <source>
        <dbReference type="PROSITE" id="PS51379"/>
    </source>
</evidence>
<dbReference type="InterPro" id="IPR017900">
    <property type="entry name" value="4Fe4S_Fe_S_CS"/>
</dbReference>
<organism evidence="2">
    <name type="scientific">marine sediment metagenome</name>
    <dbReference type="NCBI Taxonomy" id="412755"/>
    <lineage>
        <taxon>unclassified sequences</taxon>
        <taxon>metagenomes</taxon>
        <taxon>ecological metagenomes</taxon>
    </lineage>
</organism>
<dbReference type="SUPFAM" id="SSF54862">
    <property type="entry name" value="4Fe-4S ferredoxins"/>
    <property type="match status" value="1"/>
</dbReference>
<dbReference type="Pfam" id="PF00037">
    <property type="entry name" value="Fer4"/>
    <property type="match status" value="1"/>
</dbReference>
<dbReference type="PROSITE" id="PS51379">
    <property type="entry name" value="4FE4S_FER_2"/>
    <property type="match status" value="1"/>
</dbReference>
<evidence type="ECO:0000313" key="2">
    <source>
        <dbReference type="EMBL" id="GAH32307.1"/>
    </source>
</evidence>
<protein>
    <recommendedName>
        <fullName evidence="1">4Fe-4S ferredoxin-type domain-containing protein</fullName>
    </recommendedName>
</protein>
<proteinExistence type="predicted"/>
<name>X1EI63_9ZZZZ</name>
<dbReference type="InterPro" id="IPR017896">
    <property type="entry name" value="4Fe4S_Fe-S-bd"/>
</dbReference>